<proteinExistence type="predicted"/>
<accession>A0ABW5PMV0</accession>
<comment type="caution">
    <text evidence="4">The sequence shown here is derived from an EMBL/GenBank/DDBJ whole genome shotgun (WGS) entry which is preliminary data.</text>
</comment>
<name>A0ABW5PMV0_9BACL</name>
<dbReference type="InterPro" id="IPR032812">
    <property type="entry name" value="SbsA_Ig"/>
</dbReference>
<keyword evidence="5" id="KW-1185">Reference proteome</keyword>
<evidence type="ECO:0000313" key="4">
    <source>
        <dbReference type="EMBL" id="MFD2615537.1"/>
    </source>
</evidence>
<dbReference type="Pfam" id="PF13205">
    <property type="entry name" value="Big_5"/>
    <property type="match status" value="1"/>
</dbReference>
<feature type="domain" description="SbsA Ig-like" evidence="3">
    <location>
        <begin position="231"/>
        <end position="318"/>
    </location>
</feature>
<evidence type="ECO:0000256" key="1">
    <source>
        <dbReference type="ARBA" id="ARBA00022729"/>
    </source>
</evidence>
<sequence length="655" mass="71415">MISAKTIQSIKKAAIGSAFLITFAAAAFLGAPTASAYKPLPLESSQYPENNATGVPSQLEFVRLSFNSNPGRIVGTHSPTSISISKADQPGGREGQQAKIQVIELSTNTPVHATLSGTDVNDDGVADPELHIQGNTLAIKVNPFDSTKAVDDPFNKNRLKPGETYQVIIPQGSVVHKAPADTSFDNNDAITWTFTVERKPTPSVFSFQPGNQTFRFDPKVTNTGLPNNVSALGVGYRKTLVLEFQNGVKPNIPENTVVISGNELSSNATPHNPNTVTKQDPKASNTLIVTMDTNNPLKANHLYTVNISNNITDADSNTLRYFNKKPITPSSAAVKVTASKSTAQYKSDVIAYAEQVRRYAFNAIYPYFMKDKTITLNAATEAEKLANLATNTLRNVTMDTTTTTAAALETAHAKPLYDAIETATTGFDAVVIASYSYDNETGFTPESKAMSNKYPLTNDPISIRFSTFRDFKETLINPATATVQNINNTILSIEPPRRVGVVVPKSYIKNIETLHYVQGLVPSTQGNNLTNIDITADSDVDKIIINSNRGPRILTSKVNNVFTAGYSGLEADGINEIRIQAYDKYGQILEERNIKLSVQGNNPLKNDYLPKESKALGKTYTLYELMEDPKLFSEVLLHFPVSKLNELGIFLPYTP</sequence>
<keyword evidence="1" id="KW-0732">Signal</keyword>
<gene>
    <name evidence="4" type="ORF">ACFSUF_24320</name>
</gene>
<organism evidence="4 5">
    <name type="scientific">Paenibacillus gansuensis</name>
    <dbReference type="NCBI Taxonomy" id="306542"/>
    <lineage>
        <taxon>Bacteria</taxon>
        <taxon>Bacillati</taxon>
        <taxon>Bacillota</taxon>
        <taxon>Bacilli</taxon>
        <taxon>Bacillales</taxon>
        <taxon>Paenibacillaceae</taxon>
        <taxon>Paenibacillus</taxon>
    </lineage>
</organism>
<dbReference type="EMBL" id="JBHUME010000019">
    <property type="protein sequence ID" value="MFD2615537.1"/>
    <property type="molecule type" value="Genomic_DNA"/>
</dbReference>
<reference evidence="5" key="1">
    <citation type="journal article" date="2019" name="Int. J. Syst. Evol. Microbiol.">
        <title>The Global Catalogue of Microorganisms (GCM) 10K type strain sequencing project: providing services to taxonomists for standard genome sequencing and annotation.</title>
        <authorList>
            <consortium name="The Broad Institute Genomics Platform"/>
            <consortium name="The Broad Institute Genome Sequencing Center for Infectious Disease"/>
            <person name="Wu L."/>
            <person name="Ma J."/>
        </authorList>
    </citation>
    <scope>NUCLEOTIDE SEQUENCE [LARGE SCALE GENOMIC DNA]</scope>
    <source>
        <strain evidence="5">KCTC 3950</strain>
    </source>
</reference>
<dbReference type="RefSeq" id="WP_377607499.1">
    <property type="nucleotide sequence ID" value="NZ_JBHUME010000019.1"/>
</dbReference>
<evidence type="ECO:0000259" key="3">
    <source>
        <dbReference type="Pfam" id="PF13205"/>
    </source>
</evidence>
<protein>
    <submittedName>
        <fullName evidence="4">Ig-like domain-containing protein</fullName>
    </submittedName>
</protein>
<evidence type="ECO:0000256" key="2">
    <source>
        <dbReference type="SAM" id="MobiDB-lite"/>
    </source>
</evidence>
<dbReference type="Proteomes" id="UP001597541">
    <property type="component" value="Unassembled WGS sequence"/>
</dbReference>
<feature type="region of interest" description="Disordered" evidence="2">
    <location>
        <begin position="73"/>
        <end position="96"/>
    </location>
</feature>
<feature type="compositionally biased region" description="Polar residues" evidence="2">
    <location>
        <begin position="77"/>
        <end position="86"/>
    </location>
</feature>
<evidence type="ECO:0000313" key="5">
    <source>
        <dbReference type="Proteomes" id="UP001597541"/>
    </source>
</evidence>